<dbReference type="Proteomes" id="UP001203880">
    <property type="component" value="Unassembled WGS sequence"/>
</dbReference>
<dbReference type="Pfam" id="PF00378">
    <property type="entry name" value="ECH_1"/>
    <property type="match status" value="1"/>
</dbReference>
<evidence type="ECO:0000313" key="5">
    <source>
        <dbReference type="Proteomes" id="UP001203880"/>
    </source>
</evidence>
<comment type="subcellular location">
    <subcellularLocation>
        <location evidence="1">Peroxisome</location>
    </subcellularLocation>
</comment>
<dbReference type="SUPFAM" id="SSF52096">
    <property type="entry name" value="ClpP/crotonase"/>
    <property type="match status" value="1"/>
</dbReference>
<dbReference type="RefSeq" id="WP_249706646.1">
    <property type="nucleotide sequence ID" value="NZ_JAMFMB010000002.1"/>
</dbReference>
<dbReference type="InterPro" id="IPR051053">
    <property type="entry name" value="ECH/Chromodomain_protein"/>
</dbReference>
<proteinExistence type="predicted"/>
<evidence type="ECO:0000256" key="2">
    <source>
        <dbReference type="ARBA" id="ARBA00023140"/>
    </source>
</evidence>
<sequence length="254" mass="26774">MTTGNAEVITEKSGAVLRLTMSAPQTKNALTNEMYRTMIAALEDAAQDSAIRVVLLRGAGGIFTSGNDVNSFAKAIKTGDLAAANFLKAIIAFPKPIVAQVEALAIGIGTTMLLHCDLIYAAEGTRFQMPFVNLGLVPEAGASYLVPQMVGQAKAAELILLGRMFDAGEAQEMGFINTVVPAGDVAQAAEAAVEALSKRAPVAMAKSKALLRASLTGTLMDRVDEELVEFSAGVRSPEFAEAYTAFAEKREPKF</sequence>
<evidence type="ECO:0000256" key="1">
    <source>
        <dbReference type="ARBA" id="ARBA00004275"/>
    </source>
</evidence>
<evidence type="ECO:0000256" key="3">
    <source>
        <dbReference type="ARBA" id="ARBA00023235"/>
    </source>
</evidence>
<dbReference type="CDD" id="cd06558">
    <property type="entry name" value="crotonase-like"/>
    <property type="match status" value="1"/>
</dbReference>
<dbReference type="Gene3D" id="3.90.226.10">
    <property type="entry name" value="2-enoyl-CoA Hydratase, Chain A, domain 1"/>
    <property type="match status" value="1"/>
</dbReference>
<gene>
    <name evidence="4" type="ORF">M3P21_02915</name>
</gene>
<dbReference type="EMBL" id="JAMFMB010000002">
    <property type="protein sequence ID" value="MCL6282470.1"/>
    <property type="molecule type" value="Genomic_DNA"/>
</dbReference>
<dbReference type="InterPro" id="IPR001753">
    <property type="entry name" value="Enoyl-CoA_hydra/iso"/>
</dbReference>
<comment type="caution">
    <text evidence="4">The sequence shown here is derived from an EMBL/GenBank/DDBJ whole genome shotgun (WGS) entry which is preliminary data.</text>
</comment>
<accession>A0ABT0PXZ9</accession>
<name>A0ABT0PXZ9_9RHOB</name>
<dbReference type="PANTHER" id="PTHR43684">
    <property type="match status" value="1"/>
</dbReference>
<keyword evidence="2" id="KW-0576">Peroxisome</keyword>
<protein>
    <submittedName>
        <fullName evidence="4">Enoyl-CoA hydratase</fullName>
    </submittedName>
</protein>
<dbReference type="PANTHER" id="PTHR43684:SF1">
    <property type="entry name" value="ENOYL-COA DELTA ISOMERASE 2"/>
    <property type="match status" value="1"/>
</dbReference>
<keyword evidence="5" id="KW-1185">Reference proteome</keyword>
<dbReference type="InterPro" id="IPR029045">
    <property type="entry name" value="ClpP/crotonase-like_dom_sf"/>
</dbReference>
<keyword evidence="3" id="KW-0413">Isomerase</keyword>
<organism evidence="4 5">
    <name type="scientific">Ruegeria spongiae</name>
    <dbReference type="NCBI Taxonomy" id="2942209"/>
    <lineage>
        <taxon>Bacteria</taxon>
        <taxon>Pseudomonadati</taxon>
        <taxon>Pseudomonadota</taxon>
        <taxon>Alphaproteobacteria</taxon>
        <taxon>Rhodobacterales</taxon>
        <taxon>Roseobacteraceae</taxon>
        <taxon>Ruegeria</taxon>
    </lineage>
</organism>
<reference evidence="4" key="1">
    <citation type="submission" date="2022-05" db="EMBL/GenBank/DDBJ databases">
        <authorList>
            <person name="Park J.-S."/>
        </authorList>
    </citation>
    <scope>NUCLEOTIDE SEQUENCE</scope>
    <source>
        <strain evidence="4">2012CJ41-6</strain>
    </source>
</reference>
<evidence type="ECO:0000313" key="4">
    <source>
        <dbReference type="EMBL" id="MCL6282470.1"/>
    </source>
</evidence>